<comment type="caution">
    <text evidence="1">The sequence shown here is derived from an EMBL/GenBank/DDBJ whole genome shotgun (WGS) entry which is preliminary data.</text>
</comment>
<dbReference type="Proteomes" id="UP000824120">
    <property type="component" value="Chromosome 2"/>
</dbReference>
<evidence type="ECO:0000313" key="1">
    <source>
        <dbReference type="EMBL" id="KAG5622838.1"/>
    </source>
</evidence>
<dbReference type="EMBL" id="JACXVP010000002">
    <property type="protein sequence ID" value="KAG5622838.1"/>
    <property type="molecule type" value="Genomic_DNA"/>
</dbReference>
<sequence length="202" mass="22599">MNITILLQHSGIWVSDVNYEGYKVDGIVVGESFSFMNLKALILAELKIDGVRKDIEIRYIVDGNTCLLKTRNDMSVKLYLEVRRNEPGIGMYPLCIDTTGKMVGQIHNFDCLSGEIICVEGTERDTEALAQVESRICDLDYIPELNATNYITDSNSTDSFDSKFREDCCSDFLSLPLVFKESGGIALLVVLVHCIGKVYAYN</sequence>
<dbReference type="AlphaFoldDB" id="A0A9J6ADU4"/>
<organism evidence="1 2">
    <name type="scientific">Solanum commersonii</name>
    <name type="common">Commerson's wild potato</name>
    <name type="synonym">Commerson's nightshade</name>
    <dbReference type="NCBI Taxonomy" id="4109"/>
    <lineage>
        <taxon>Eukaryota</taxon>
        <taxon>Viridiplantae</taxon>
        <taxon>Streptophyta</taxon>
        <taxon>Embryophyta</taxon>
        <taxon>Tracheophyta</taxon>
        <taxon>Spermatophyta</taxon>
        <taxon>Magnoliopsida</taxon>
        <taxon>eudicotyledons</taxon>
        <taxon>Gunneridae</taxon>
        <taxon>Pentapetalae</taxon>
        <taxon>asterids</taxon>
        <taxon>lamiids</taxon>
        <taxon>Solanales</taxon>
        <taxon>Solanaceae</taxon>
        <taxon>Solanoideae</taxon>
        <taxon>Solaneae</taxon>
        <taxon>Solanum</taxon>
    </lineage>
</organism>
<dbReference type="OrthoDB" id="1834138at2759"/>
<protein>
    <submittedName>
        <fullName evidence="1">Uncharacterized protein</fullName>
    </submittedName>
</protein>
<gene>
    <name evidence="1" type="ORF">H5410_008056</name>
</gene>
<name>A0A9J6ADU4_SOLCO</name>
<proteinExistence type="predicted"/>
<evidence type="ECO:0000313" key="2">
    <source>
        <dbReference type="Proteomes" id="UP000824120"/>
    </source>
</evidence>
<reference evidence="1 2" key="1">
    <citation type="submission" date="2020-09" db="EMBL/GenBank/DDBJ databases">
        <title>De no assembly of potato wild relative species, Solanum commersonii.</title>
        <authorList>
            <person name="Cho K."/>
        </authorList>
    </citation>
    <scope>NUCLEOTIDE SEQUENCE [LARGE SCALE GENOMIC DNA]</scope>
    <source>
        <strain evidence="1">LZ3.2</strain>
        <tissue evidence="1">Leaf</tissue>
    </source>
</reference>
<accession>A0A9J6ADU4</accession>
<keyword evidence="2" id="KW-1185">Reference proteome</keyword>